<dbReference type="EMBL" id="BEXD01004367">
    <property type="protein sequence ID" value="GBC10250.1"/>
    <property type="molecule type" value="Genomic_DNA"/>
</dbReference>
<dbReference type="PANTHER" id="PTHR46306:SF1">
    <property type="entry name" value="BTB_POZ DOMAIN-CONTAINING PROTEIN 9"/>
    <property type="match status" value="1"/>
</dbReference>
<dbReference type="PROSITE" id="PS50097">
    <property type="entry name" value="BTB"/>
    <property type="match status" value="1"/>
</dbReference>
<dbReference type="InterPro" id="IPR011333">
    <property type="entry name" value="SKP1/BTB/POZ_sf"/>
</dbReference>
<feature type="domain" description="TLDc" evidence="2">
    <location>
        <begin position="301"/>
        <end position="480"/>
    </location>
</feature>
<dbReference type="AlphaFoldDB" id="A0A2Z6SHR1"/>
<evidence type="ECO:0000313" key="3">
    <source>
        <dbReference type="EMBL" id="GBC10250.1"/>
    </source>
</evidence>
<dbReference type="Proteomes" id="UP000247702">
    <property type="component" value="Unassembled WGS sequence"/>
</dbReference>
<gene>
    <name evidence="3" type="ORF">RclHR1_09470010</name>
</gene>
<dbReference type="Pfam" id="PF07534">
    <property type="entry name" value="TLD"/>
    <property type="match status" value="1"/>
</dbReference>
<evidence type="ECO:0000259" key="1">
    <source>
        <dbReference type="PROSITE" id="PS50097"/>
    </source>
</evidence>
<evidence type="ECO:0008006" key="5">
    <source>
        <dbReference type="Google" id="ProtNLM"/>
    </source>
</evidence>
<evidence type="ECO:0000313" key="4">
    <source>
        <dbReference type="Proteomes" id="UP000247702"/>
    </source>
</evidence>
<dbReference type="InterPro" id="IPR011705">
    <property type="entry name" value="BACK"/>
</dbReference>
<evidence type="ECO:0000259" key="2">
    <source>
        <dbReference type="PROSITE" id="PS51886"/>
    </source>
</evidence>
<dbReference type="Gene3D" id="1.25.40.420">
    <property type="match status" value="1"/>
</dbReference>
<dbReference type="InterPro" id="IPR052407">
    <property type="entry name" value="BTB_POZ_domain_cont_9"/>
</dbReference>
<accession>A0A2Z6SHR1</accession>
<dbReference type="Pfam" id="PF07707">
    <property type="entry name" value="BACK"/>
    <property type="match status" value="1"/>
</dbReference>
<dbReference type="Gene3D" id="3.30.710.10">
    <property type="entry name" value="Potassium Channel Kv1.1, Chain A"/>
    <property type="match status" value="1"/>
</dbReference>
<feature type="domain" description="BTB" evidence="1">
    <location>
        <begin position="23"/>
        <end position="96"/>
    </location>
</feature>
<dbReference type="InterPro" id="IPR006571">
    <property type="entry name" value="TLDc_dom"/>
</dbReference>
<protein>
    <recommendedName>
        <fullName evidence="5">BTB domain-containing protein</fullName>
    </recommendedName>
</protein>
<dbReference type="Pfam" id="PF00651">
    <property type="entry name" value="BTB"/>
    <property type="match status" value="1"/>
</dbReference>
<dbReference type="SMART" id="SM00225">
    <property type="entry name" value="BTB"/>
    <property type="match status" value="1"/>
</dbReference>
<proteinExistence type="predicted"/>
<dbReference type="PROSITE" id="PS51886">
    <property type="entry name" value="TLDC"/>
    <property type="match status" value="1"/>
</dbReference>
<dbReference type="InterPro" id="IPR000210">
    <property type="entry name" value="BTB/POZ_dom"/>
</dbReference>
<comment type="caution">
    <text evidence="3">The sequence shown here is derived from an EMBL/GenBank/DDBJ whole genome shotgun (WGS) entry which is preliminary data.</text>
</comment>
<dbReference type="GO" id="GO:0005737">
    <property type="term" value="C:cytoplasm"/>
    <property type="evidence" value="ECO:0007669"/>
    <property type="project" value="TreeGrafter"/>
</dbReference>
<sequence>MSTQFFSKLSQNYIELLKDDEYYDITIEVGEDPNVKIFRAHMNILCYRSPYLRRILASNKKNKDNVLAHVKLPNISPEIFQIIIEYIYGGILSLNERDTSDFLKILIAADELHLQELIDYLQKYLIDNKSVWIEQHFGFTQKISSKSNNFLELQEFCTNLMAQFPEKIFKSFDFTSLSEKSLISLIKMDDLQMKEIEVWEHVLEWGLAQNHTLNTNNPDPNDWSDDDFKKMKNTLQHCLPSIRLFSLSSEEFLKIRPYKKLLNNQLYEDIINSHMNPSVGPTDKNIVLPRNIKTERFICSKIVDLVLVSAVSKWIDKAVIIINGKFDHVRELYLPYKFELLLRGSRDGFTPKKFHELCDGKSNTVTFIKIKEIEEIIGGYNPLTWESSNTKGKSKDSFIFSFKNKNIKDAIFSNIQDTAEYAVCYCRTDGPIFGRDIVIRTSNESTNYNDVRYKKDYYEKRIRDTDDKFQIEDYEVFKIMKK</sequence>
<organism evidence="3 4">
    <name type="scientific">Rhizophagus clarus</name>
    <dbReference type="NCBI Taxonomy" id="94130"/>
    <lineage>
        <taxon>Eukaryota</taxon>
        <taxon>Fungi</taxon>
        <taxon>Fungi incertae sedis</taxon>
        <taxon>Mucoromycota</taxon>
        <taxon>Glomeromycotina</taxon>
        <taxon>Glomeromycetes</taxon>
        <taxon>Glomerales</taxon>
        <taxon>Glomeraceae</taxon>
        <taxon>Rhizophagus</taxon>
    </lineage>
</organism>
<dbReference type="PANTHER" id="PTHR46306">
    <property type="entry name" value="BTB/POZ DOMAIN-CONTAINING PROTEIN 9"/>
    <property type="match status" value="1"/>
</dbReference>
<reference evidence="3 4" key="1">
    <citation type="submission" date="2017-11" db="EMBL/GenBank/DDBJ databases">
        <title>The genome of Rhizophagus clarus HR1 reveals common genetic basis of auxotrophy among arbuscular mycorrhizal fungi.</title>
        <authorList>
            <person name="Kobayashi Y."/>
        </authorList>
    </citation>
    <scope>NUCLEOTIDE SEQUENCE [LARGE SCALE GENOMIC DNA]</scope>
    <source>
        <strain evidence="3 4">HR1</strain>
    </source>
</reference>
<dbReference type="CDD" id="cd18186">
    <property type="entry name" value="BTB_POZ_ZBTB_KLHL-like"/>
    <property type="match status" value="1"/>
</dbReference>
<name>A0A2Z6SHR1_9GLOM</name>
<dbReference type="SUPFAM" id="SSF54695">
    <property type="entry name" value="POZ domain"/>
    <property type="match status" value="1"/>
</dbReference>
<keyword evidence="4" id="KW-1185">Reference proteome</keyword>